<keyword evidence="6 13" id="KW-0812">Transmembrane</keyword>
<keyword evidence="4" id="KW-0597">Phosphoprotein</keyword>
<dbReference type="InterPro" id="IPR003594">
    <property type="entry name" value="HATPase_dom"/>
</dbReference>
<geneLocation type="plasmid" evidence="16 17">
    <name>psoil36-7</name>
</geneLocation>
<comment type="catalytic activity">
    <reaction evidence="1">
        <text>ATP + protein L-histidine = ADP + protein N-phospho-L-histidine.</text>
        <dbReference type="EC" id="2.7.13.3"/>
    </reaction>
</comment>
<evidence type="ECO:0000256" key="6">
    <source>
        <dbReference type="ARBA" id="ARBA00022692"/>
    </source>
</evidence>
<dbReference type="PANTHER" id="PTHR45436:SF5">
    <property type="entry name" value="SENSOR HISTIDINE KINASE TRCS"/>
    <property type="match status" value="1"/>
</dbReference>
<keyword evidence="12 13" id="KW-0472">Membrane</keyword>
<dbReference type="InterPro" id="IPR050428">
    <property type="entry name" value="TCS_sensor_his_kinase"/>
</dbReference>
<evidence type="ECO:0000256" key="4">
    <source>
        <dbReference type="ARBA" id="ARBA00022553"/>
    </source>
</evidence>
<feature type="domain" description="Histidine kinase" evidence="14">
    <location>
        <begin position="245"/>
        <end position="445"/>
    </location>
</feature>
<evidence type="ECO:0000259" key="14">
    <source>
        <dbReference type="PROSITE" id="PS50109"/>
    </source>
</evidence>
<evidence type="ECO:0000256" key="3">
    <source>
        <dbReference type="ARBA" id="ARBA00012438"/>
    </source>
</evidence>
<reference evidence="16 17" key="1">
    <citation type="submission" date="2018-07" db="EMBL/GenBank/DDBJ databases">
        <title>Marsedoiliclastica nanhaica gen. nov. sp. nov., a novel marine hydrocarbonoclastic bacterium isolated from an in-situ enriched hydrocarbon-degrading consortium in deep-sea sediment.</title>
        <authorList>
            <person name="Dong C."/>
            <person name="Ma T."/>
            <person name="Liu R."/>
            <person name="Shao Z."/>
        </authorList>
    </citation>
    <scope>NUCLEOTIDE SEQUENCE [LARGE SCALE GENOMIC DNA]</scope>
    <source>
        <strain evidence="17">soil36-7</strain>
        <plasmid evidence="16 17">psoil36-7</plasmid>
    </source>
</reference>
<dbReference type="PRINTS" id="PR00344">
    <property type="entry name" value="BCTRLSENSOR"/>
</dbReference>
<protein>
    <recommendedName>
        <fullName evidence="3">histidine kinase</fullName>
        <ecNumber evidence="3">2.7.13.3</ecNumber>
    </recommendedName>
</protein>
<evidence type="ECO:0000256" key="2">
    <source>
        <dbReference type="ARBA" id="ARBA00004370"/>
    </source>
</evidence>
<evidence type="ECO:0000256" key="12">
    <source>
        <dbReference type="ARBA" id="ARBA00023136"/>
    </source>
</evidence>
<dbReference type="InterPro" id="IPR005467">
    <property type="entry name" value="His_kinase_dom"/>
</dbReference>
<feature type="transmembrane region" description="Helical" evidence="13">
    <location>
        <begin position="20"/>
        <end position="39"/>
    </location>
</feature>
<dbReference type="InterPro" id="IPR003660">
    <property type="entry name" value="HAMP_dom"/>
</dbReference>
<evidence type="ECO:0000259" key="15">
    <source>
        <dbReference type="PROSITE" id="PS50885"/>
    </source>
</evidence>
<organism evidence="16 17">
    <name type="scientific">Hydrocarboniclastica marina</name>
    <dbReference type="NCBI Taxonomy" id="2259620"/>
    <lineage>
        <taxon>Bacteria</taxon>
        <taxon>Pseudomonadati</taxon>
        <taxon>Pseudomonadota</taxon>
        <taxon>Gammaproteobacteria</taxon>
        <taxon>Alteromonadales</taxon>
        <taxon>Alteromonadaceae</taxon>
        <taxon>Hydrocarboniclastica</taxon>
    </lineage>
</organism>
<evidence type="ECO:0000256" key="10">
    <source>
        <dbReference type="ARBA" id="ARBA00022989"/>
    </source>
</evidence>
<keyword evidence="17" id="KW-1185">Reference proteome</keyword>
<dbReference type="InterPro" id="IPR036890">
    <property type="entry name" value="HATPase_C_sf"/>
</dbReference>
<comment type="subcellular location">
    <subcellularLocation>
        <location evidence="2">Membrane</location>
    </subcellularLocation>
</comment>
<evidence type="ECO:0000256" key="11">
    <source>
        <dbReference type="ARBA" id="ARBA00023012"/>
    </source>
</evidence>
<evidence type="ECO:0000256" key="9">
    <source>
        <dbReference type="ARBA" id="ARBA00022840"/>
    </source>
</evidence>
<dbReference type="Gene3D" id="3.30.565.10">
    <property type="entry name" value="Histidine kinase-like ATPase, C-terminal domain"/>
    <property type="match status" value="1"/>
</dbReference>
<proteinExistence type="predicted"/>
<dbReference type="CDD" id="cd16954">
    <property type="entry name" value="HATPase_PhoQ-like"/>
    <property type="match status" value="1"/>
</dbReference>
<dbReference type="GO" id="GO:0000160">
    <property type="term" value="P:phosphorelay signal transduction system"/>
    <property type="evidence" value="ECO:0007669"/>
    <property type="project" value="UniProtKB-KW"/>
</dbReference>
<evidence type="ECO:0000256" key="5">
    <source>
        <dbReference type="ARBA" id="ARBA00022679"/>
    </source>
</evidence>
<accession>A0A4P7XLD7</accession>
<keyword evidence="10 13" id="KW-1133">Transmembrane helix</keyword>
<dbReference type="PROSITE" id="PS50109">
    <property type="entry name" value="HIS_KIN"/>
    <property type="match status" value="1"/>
</dbReference>
<keyword evidence="16" id="KW-0614">Plasmid</keyword>
<evidence type="ECO:0000313" key="17">
    <source>
        <dbReference type="Proteomes" id="UP000298049"/>
    </source>
</evidence>
<keyword evidence="9" id="KW-0067">ATP-binding</keyword>
<dbReference type="SUPFAM" id="SSF55874">
    <property type="entry name" value="ATPase domain of HSP90 chaperone/DNA topoisomerase II/histidine kinase"/>
    <property type="match status" value="1"/>
</dbReference>
<evidence type="ECO:0000256" key="1">
    <source>
        <dbReference type="ARBA" id="ARBA00000085"/>
    </source>
</evidence>
<gene>
    <name evidence="16" type="ORF">soil367_18470</name>
</gene>
<dbReference type="GO" id="GO:0004673">
    <property type="term" value="F:protein histidine kinase activity"/>
    <property type="evidence" value="ECO:0007669"/>
    <property type="project" value="UniProtKB-EC"/>
</dbReference>
<dbReference type="Proteomes" id="UP000298049">
    <property type="component" value="Plasmid psoil36-7"/>
</dbReference>
<keyword evidence="7" id="KW-0547">Nucleotide-binding</keyword>
<dbReference type="Pfam" id="PF02518">
    <property type="entry name" value="HATPase_c"/>
    <property type="match status" value="1"/>
</dbReference>
<dbReference type="InterPro" id="IPR058619">
    <property type="entry name" value="PhoQ/CarS-like_HATPase"/>
</dbReference>
<feature type="transmembrane region" description="Helical" evidence="13">
    <location>
        <begin position="162"/>
        <end position="189"/>
    </location>
</feature>
<dbReference type="PROSITE" id="PS50885">
    <property type="entry name" value="HAMP"/>
    <property type="match status" value="1"/>
</dbReference>
<dbReference type="KEGG" id="hmi:soil367_18470"/>
<dbReference type="EMBL" id="CP031094">
    <property type="protein sequence ID" value="QCF28059.1"/>
    <property type="molecule type" value="Genomic_DNA"/>
</dbReference>
<keyword evidence="5" id="KW-0808">Transferase</keyword>
<dbReference type="SMART" id="SM00387">
    <property type="entry name" value="HATPase_c"/>
    <property type="match status" value="1"/>
</dbReference>
<evidence type="ECO:0000256" key="7">
    <source>
        <dbReference type="ARBA" id="ARBA00022741"/>
    </source>
</evidence>
<dbReference type="InterPro" id="IPR004358">
    <property type="entry name" value="Sig_transdc_His_kin-like_C"/>
</dbReference>
<keyword evidence="8" id="KW-0418">Kinase</keyword>
<feature type="domain" description="HAMP" evidence="15">
    <location>
        <begin position="186"/>
        <end position="237"/>
    </location>
</feature>
<evidence type="ECO:0000256" key="13">
    <source>
        <dbReference type="SAM" id="Phobius"/>
    </source>
</evidence>
<keyword evidence="11" id="KW-0902">Two-component regulatory system</keyword>
<evidence type="ECO:0000256" key="8">
    <source>
        <dbReference type="ARBA" id="ARBA00022777"/>
    </source>
</evidence>
<dbReference type="RefSeq" id="WP_136550736.1">
    <property type="nucleotide sequence ID" value="NZ_CP031094.1"/>
</dbReference>
<dbReference type="OrthoDB" id="9809567at2"/>
<dbReference type="GO" id="GO:0005886">
    <property type="term" value="C:plasma membrane"/>
    <property type="evidence" value="ECO:0007669"/>
    <property type="project" value="TreeGrafter"/>
</dbReference>
<sequence length="445" mass="50480">MFSIRPSKVTRSLRTTLLWWLLPSAIVFMGVAWLIHGFLLEQMSRDFVHERLHQEAEFLERQVRQTYPDFDAALLADSYFHEVFHHTFALRIGDRVAFSHPSRQDKFQPWLQNPQTNFLTIEGDETGASFLAFRKAFEMAGEPIVIIVAEDYSLLADSQQELHLWTAVVSAALLLFLVLLILLAVHIALRPVKQLQRELGDLRAGARDRLSLYVPNEFEGLIFELNRLLDTLDTRLERSRQGMANLSHSIKTPIAALTQILADRDTPVEGPLREQMVSRLVDLDSQLEAEMHRSSFAGPQAGKTAAPETQVREIVWMLGRLYENKQFHMETDLEQPRWPVEEHDFSELIGNLVDNAGKWAKSEVLVRLTQSQNELVLEVEDDGPGVEPSARAGLGSRGLRLDEQTEGHGLGLAIVRDIVERYNGHLVFSDGRLGGLLVRINLTKT</sequence>
<evidence type="ECO:0000313" key="16">
    <source>
        <dbReference type="EMBL" id="QCF28059.1"/>
    </source>
</evidence>
<dbReference type="Gene3D" id="1.10.287.130">
    <property type="match status" value="1"/>
</dbReference>
<dbReference type="EC" id="2.7.13.3" evidence="3"/>
<dbReference type="PANTHER" id="PTHR45436">
    <property type="entry name" value="SENSOR HISTIDINE KINASE YKOH"/>
    <property type="match status" value="1"/>
</dbReference>
<dbReference type="AlphaFoldDB" id="A0A4P7XLD7"/>
<name>A0A4P7XLD7_9ALTE</name>